<organism evidence="10 11">
    <name type="scientific">Cellulomonas fimi</name>
    <dbReference type="NCBI Taxonomy" id="1708"/>
    <lineage>
        <taxon>Bacteria</taxon>
        <taxon>Bacillati</taxon>
        <taxon>Actinomycetota</taxon>
        <taxon>Actinomycetes</taxon>
        <taxon>Micrococcales</taxon>
        <taxon>Cellulomonadaceae</taxon>
        <taxon>Cellulomonas</taxon>
    </lineage>
</organism>
<proteinExistence type="predicted"/>
<dbReference type="Pfam" id="PF03799">
    <property type="entry name" value="FtsQ_DivIB_C"/>
    <property type="match status" value="1"/>
</dbReference>
<keyword evidence="5" id="KW-0131">Cell cycle</keyword>
<evidence type="ECO:0000256" key="3">
    <source>
        <dbReference type="ARBA" id="ARBA00022692"/>
    </source>
</evidence>
<reference evidence="10 11" key="1">
    <citation type="submission" date="2020-04" db="EMBL/GenBank/DDBJ databases">
        <title>Sequencing and Assembly of C. fimi.</title>
        <authorList>
            <person name="Ramsey A.R."/>
        </authorList>
    </citation>
    <scope>NUCLEOTIDE SEQUENCE [LARGE SCALE GENOMIC DNA]</scope>
    <source>
        <strain evidence="10 11">SB</strain>
    </source>
</reference>
<feature type="compositionally biased region" description="Gly residues" evidence="6">
    <location>
        <begin position="21"/>
        <end position="32"/>
    </location>
</feature>
<keyword evidence="1" id="KW-1003">Cell membrane</keyword>
<feature type="domain" description="Cell division protein FtsQ/DivIB C-terminal" evidence="8">
    <location>
        <begin position="221"/>
        <end position="317"/>
    </location>
</feature>
<gene>
    <name evidence="10" type="ORF">HIR71_10310</name>
</gene>
<name>A0A7Y0LYU2_CELFI</name>
<feature type="domain" description="POTRA" evidence="9">
    <location>
        <begin position="132"/>
        <end position="196"/>
    </location>
</feature>
<keyword evidence="11" id="KW-1185">Reference proteome</keyword>
<dbReference type="InterPro" id="IPR050487">
    <property type="entry name" value="FtsQ_DivIB"/>
</dbReference>
<dbReference type="Proteomes" id="UP000562124">
    <property type="component" value="Unassembled WGS sequence"/>
</dbReference>
<accession>A0A7Y0LYU2</accession>
<keyword evidence="7" id="KW-0472">Membrane</keyword>
<dbReference type="Pfam" id="PF08478">
    <property type="entry name" value="POTRA_1"/>
    <property type="match status" value="1"/>
</dbReference>
<dbReference type="PANTHER" id="PTHR37820:SF1">
    <property type="entry name" value="CELL DIVISION PROTEIN FTSQ"/>
    <property type="match status" value="1"/>
</dbReference>
<dbReference type="AlphaFoldDB" id="A0A7Y0LYU2"/>
<keyword evidence="3 7" id="KW-0812">Transmembrane</keyword>
<comment type="caution">
    <text evidence="10">The sequence shown here is derived from an EMBL/GenBank/DDBJ whole genome shotgun (WGS) entry which is preliminary data.</text>
</comment>
<dbReference type="GO" id="GO:0051301">
    <property type="term" value="P:cell division"/>
    <property type="evidence" value="ECO:0007669"/>
    <property type="project" value="UniProtKB-KW"/>
</dbReference>
<feature type="compositionally biased region" description="Pro residues" evidence="6">
    <location>
        <begin position="1"/>
        <end position="13"/>
    </location>
</feature>
<protein>
    <submittedName>
        <fullName evidence="10">FtsQ-type POTRA domain-containing protein</fullName>
    </submittedName>
</protein>
<evidence type="ECO:0000256" key="1">
    <source>
        <dbReference type="ARBA" id="ARBA00022475"/>
    </source>
</evidence>
<dbReference type="InterPro" id="IPR005548">
    <property type="entry name" value="Cell_div_FtsQ/DivIB_C"/>
</dbReference>
<dbReference type="PANTHER" id="PTHR37820">
    <property type="entry name" value="CELL DIVISION PROTEIN DIVIB"/>
    <property type="match status" value="1"/>
</dbReference>
<dbReference type="GO" id="GO:0005886">
    <property type="term" value="C:plasma membrane"/>
    <property type="evidence" value="ECO:0007669"/>
    <property type="project" value="TreeGrafter"/>
</dbReference>
<dbReference type="InterPro" id="IPR013685">
    <property type="entry name" value="POTRA_FtsQ_type"/>
</dbReference>
<evidence type="ECO:0000259" key="9">
    <source>
        <dbReference type="Pfam" id="PF08478"/>
    </source>
</evidence>
<evidence type="ECO:0000256" key="5">
    <source>
        <dbReference type="ARBA" id="ARBA00023306"/>
    </source>
</evidence>
<feature type="region of interest" description="Disordered" evidence="6">
    <location>
        <begin position="1"/>
        <end position="64"/>
    </location>
</feature>
<keyword evidence="2" id="KW-0132">Cell division</keyword>
<evidence type="ECO:0000256" key="2">
    <source>
        <dbReference type="ARBA" id="ARBA00022618"/>
    </source>
</evidence>
<evidence type="ECO:0000259" key="8">
    <source>
        <dbReference type="Pfam" id="PF03799"/>
    </source>
</evidence>
<dbReference type="EMBL" id="JABCJJ010000014">
    <property type="protein sequence ID" value="NMR20605.1"/>
    <property type="molecule type" value="Genomic_DNA"/>
</dbReference>
<sequence>MTPARPPQPVPPRRPPRPGRASGGSGGSGDGRGTATPPPARPTVDPDVRRQPDPAAVDGSAVTTYTTGRRALGLPARPSVVSTGSAERFAERAAARRRVLRQKVYLTVAGVALVLGLAWLLLVSPVLALDAAEVEVTGAGTVVAVDDVLGVVHEVAGTPMPRLDTIGLRDRILEVPGVREAKVTRLWPRGLAVSLVSREPVAAVPENRALAGPSTDGAPTGFTLLDTEGYQVGWSEVPPEGLPVVSVPVDGDNTRTLTAVLTVLDALPEPLRAEVATVSASTQDTVEMGLRDGTTVRWGSANDATLKVAVLQALRAAPATAGATQIDVSAPTLPVTR</sequence>
<evidence type="ECO:0000256" key="6">
    <source>
        <dbReference type="SAM" id="MobiDB-lite"/>
    </source>
</evidence>
<feature type="transmembrane region" description="Helical" evidence="7">
    <location>
        <begin position="104"/>
        <end position="122"/>
    </location>
</feature>
<evidence type="ECO:0000256" key="7">
    <source>
        <dbReference type="SAM" id="Phobius"/>
    </source>
</evidence>
<evidence type="ECO:0000313" key="11">
    <source>
        <dbReference type="Proteomes" id="UP000562124"/>
    </source>
</evidence>
<dbReference type="Gene3D" id="3.10.20.310">
    <property type="entry name" value="membrane protein fhac"/>
    <property type="match status" value="1"/>
</dbReference>
<evidence type="ECO:0000313" key="10">
    <source>
        <dbReference type="EMBL" id="NMR20605.1"/>
    </source>
</evidence>
<evidence type="ECO:0000256" key="4">
    <source>
        <dbReference type="ARBA" id="ARBA00022989"/>
    </source>
</evidence>
<keyword evidence="4 7" id="KW-1133">Transmembrane helix</keyword>